<evidence type="ECO:0000256" key="6">
    <source>
        <dbReference type="ARBA" id="ARBA00022989"/>
    </source>
</evidence>
<comment type="subcellular location">
    <subcellularLocation>
        <location evidence="1">Cell membrane</location>
        <topology evidence="1">Multi-pass membrane protein</topology>
    </subcellularLocation>
</comment>
<feature type="transmembrane region" description="Helical" evidence="8">
    <location>
        <begin position="177"/>
        <end position="196"/>
    </location>
</feature>
<evidence type="ECO:0000256" key="3">
    <source>
        <dbReference type="ARBA" id="ARBA00022448"/>
    </source>
</evidence>
<evidence type="ECO:0000256" key="4">
    <source>
        <dbReference type="ARBA" id="ARBA00022475"/>
    </source>
</evidence>
<feature type="transmembrane region" description="Helical" evidence="8">
    <location>
        <begin position="85"/>
        <end position="106"/>
    </location>
</feature>
<keyword evidence="10" id="KW-1185">Reference proteome</keyword>
<comment type="similarity">
    <text evidence="2">Belongs to the AzlC family.</text>
</comment>
<feature type="transmembrane region" description="Helical" evidence="8">
    <location>
        <begin position="144"/>
        <end position="170"/>
    </location>
</feature>
<proteinExistence type="inferred from homology"/>
<comment type="caution">
    <text evidence="9">The sequence shown here is derived from an EMBL/GenBank/DDBJ whole genome shotgun (WGS) entry which is preliminary data.</text>
</comment>
<gene>
    <name evidence="9" type="ORF">ACFOOQ_14150</name>
</gene>
<evidence type="ECO:0000256" key="8">
    <source>
        <dbReference type="SAM" id="Phobius"/>
    </source>
</evidence>
<evidence type="ECO:0000313" key="9">
    <source>
        <dbReference type="EMBL" id="MFC3676695.1"/>
    </source>
</evidence>
<keyword evidence="4" id="KW-1003">Cell membrane</keyword>
<organism evidence="9 10">
    <name type="scientific">Ferrovibrio xuzhouensis</name>
    <dbReference type="NCBI Taxonomy" id="1576914"/>
    <lineage>
        <taxon>Bacteria</taxon>
        <taxon>Pseudomonadati</taxon>
        <taxon>Pseudomonadota</taxon>
        <taxon>Alphaproteobacteria</taxon>
        <taxon>Rhodospirillales</taxon>
        <taxon>Rhodospirillaceae</taxon>
        <taxon>Ferrovibrio</taxon>
    </lineage>
</organism>
<dbReference type="RefSeq" id="WP_379727780.1">
    <property type="nucleotide sequence ID" value="NZ_JBHRYJ010000003.1"/>
</dbReference>
<name>A0ABV7VGU8_9PROT</name>
<keyword evidence="3" id="KW-0813">Transport</keyword>
<sequence>MSDSAVPTDSATSPPAASFTRAGVWHGMKLTLPYSISALPFGLAFGAAAVAAGMTPGAAVLMSALAFAGSAQFAVLSLWASPLPVLAIALTTLLVNARHIVMGAALQPFTRGLPGRLVLPLAGGMTDGGFAITLQTMMRGQRDFGVLAGTIIMQWPVWVGGTALGAVIGATGLAAKAWGLDVLIAAVFATAVIGLYRGRGDILPWLGAVAGTLAALLWLPGNWYILMGALCAGLAGLLRRHD</sequence>
<feature type="transmembrane region" description="Helical" evidence="8">
    <location>
        <begin position="32"/>
        <end position="52"/>
    </location>
</feature>
<evidence type="ECO:0000256" key="5">
    <source>
        <dbReference type="ARBA" id="ARBA00022692"/>
    </source>
</evidence>
<dbReference type="EMBL" id="JBHRYJ010000003">
    <property type="protein sequence ID" value="MFC3676695.1"/>
    <property type="molecule type" value="Genomic_DNA"/>
</dbReference>
<evidence type="ECO:0000313" key="10">
    <source>
        <dbReference type="Proteomes" id="UP001595711"/>
    </source>
</evidence>
<dbReference type="PANTHER" id="PTHR34979">
    <property type="entry name" value="INNER MEMBRANE PROTEIN YGAZ"/>
    <property type="match status" value="1"/>
</dbReference>
<dbReference type="Proteomes" id="UP001595711">
    <property type="component" value="Unassembled WGS sequence"/>
</dbReference>
<keyword evidence="7 8" id="KW-0472">Membrane</keyword>
<keyword evidence="6 8" id="KW-1133">Transmembrane helix</keyword>
<evidence type="ECO:0000256" key="1">
    <source>
        <dbReference type="ARBA" id="ARBA00004651"/>
    </source>
</evidence>
<evidence type="ECO:0000256" key="2">
    <source>
        <dbReference type="ARBA" id="ARBA00010735"/>
    </source>
</evidence>
<protein>
    <submittedName>
        <fullName evidence="9">AzlC family ABC transporter permease</fullName>
    </submittedName>
</protein>
<dbReference type="PANTHER" id="PTHR34979:SF1">
    <property type="entry name" value="INNER MEMBRANE PROTEIN YGAZ"/>
    <property type="match status" value="1"/>
</dbReference>
<accession>A0ABV7VGU8</accession>
<keyword evidence="5 8" id="KW-0812">Transmembrane</keyword>
<dbReference type="Pfam" id="PF03591">
    <property type="entry name" value="AzlC"/>
    <property type="match status" value="1"/>
</dbReference>
<dbReference type="InterPro" id="IPR011606">
    <property type="entry name" value="Brnchd-chn_aa_trnsp_permease"/>
</dbReference>
<evidence type="ECO:0000256" key="7">
    <source>
        <dbReference type="ARBA" id="ARBA00023136"/>
    </source>
</evidence>
<reference evidence="10" key="1">
    <citation type="journal article" date="2019" name="Int. J. Syst. Evol. Microbiol.">
        <title>The Global Catalogue of Microorganisms (GCM) 10K type strain sequencing project: providing services to taxonomists for standard genome sequencing and annotation.</title>
        <authorList>
            <consortium name="The Broad Institute Genomics Platform"/>
            <consortium name="The Broad Institute Genome Sequencing Center for Infectious Disease"/>
            <person name="Wu L."/>
            <person name="Ma J."/>
        </authorList>
    </citation>
    <scope>NUCLEOTIDE SEQUENCE [LARGE SCALE GENOMIC DNA]</scope>
    <source>
        <strain evidence="10">KCTC 42182</strain>
    </source>
</reference>